<gene>
    <name evidence="7" type="primary">ggt</name>
    <name evidence="7" type="ORF">J5Y05_08345</name>
</gene>
<protein>
    <recommendedName>
        <fullName evidence="6">Glutathione hydrolase proenzyme</fullName>
        <ecNumber evidence="6">2.3.2.2</ecNumber>
        <ecNumber evidence="6">3.4.19.13</ecNumber>
    </recommendedName>
    <component>
        <recommendedName>
            <fullName evidence="6">Glutathione hydrolase large chain</fullName>
        </recommendedName>
    </component>
    <component>
        <recommendedName>
            <fullName evidence="6">Glutathione hydrolase small chain</fullName>
        </recommendedName>
    </component>
</protein>
<evidence type="ECO:0000256" key="3">
    <source>
        <dbReference type="ARBA" id="ARBA00047417"/>
    </source>
</evidence>
<evidence type="ECO:0000256" key="2">
    <source>
        <dbReference type="ARBA" id="ARBA00001089"/>
    </source>
</evidence>
<dbReference type="EMBL" id="JAGPNL010000002">
    <property type="protein sequence ID" value="MBQ0826514.1"/>
    <property type="molecule type" value="Genomic_DNA"/>
</dbReference>
<proteinExistence type="inferred from homology"/>
<dbReference type="GO" id="GO:0006751">
    <property type="term" value="P:glutathione catabolic process"/>
    <property type="evidence" value="ECO:0007669"/>
    <property type="project" value="UniProtKB-UniRule"/>
</dbReference>
<keyword evidence="6" id="KW-0378">Hydrolase</keyword>
<dbReference type="InterPro" id="IPR043137">
    <property type="entry name" value="GGT_ssub_C"/>
</dbReference>
<dbReference type="AlphaFoldDB" id="A0A940XL23"/>
<dbReference type="NCBIfam" id="TIGR00066">
    <property type="entry name" value="g_glut_trans"/>
    <property type="match status" value="1"/>
</dbReference>
<dbReference type="PRINTS" id="PR01210">
    <property type="entry name" value="GGTRANSPTASE"/>
</dbReference>
<dbReference type="Pfam" id="PF01019">
    <property type="entry name" value="G_glu_transpept"/>
    <property type="match status" value="1"/>
</dbReference>
<comment type="pathway">
    <text evidence="6">Sulfur metabolism; glutathione metabolism.</text>
</comment>
<organism evidence="7 8">
    <name type="scientific">Streptomyces tagetis</name>
    <dbReference type="NCBI Taxonomy" id="2820809"/>
    <lineage>
        <taxon>Bacteria</taxon>
        <taxon>Bacillati</taxon>
        <taxon>Actinomycetota</taxon>
        <taxon>Actinomycetes</taxon>
        <taxon>Kitasatosporales</taxon>
        <taxon>Streptomycetaceae</taxon>
        <taxon>Streptomyces</taxon>
    </lineage>
</organism>
<dbReference type="GO" id="GO:0006750">
    <property type="term" value="P:glutathione biosynthetic process"/>
    <property type="evidence" value="ECO:0007669"/>
    <property type="project" value="UniProtKB-KW"/>
</dbReference>
<comment type="catalytic activity">
    <reaction evidence="3 6">
        <text>an N-terminal (5-L-glutamyl)-[peptide] + an alpha-amino acid = 5-L-glutamyl amino acid + an N-terminal L-alpha-aminoacyl-[peptide]</text>
        <dbReference type="Rhea" id="RHEA:23904"/>
        <dbReference type="Rhea" id="RHEA-COMP:9780"/>
        <dbReference type="Rhea" id="RHEA-COMP:9795"/>
        <dbReference type="ChEBI" id="CHEBI:77644"/>
        <dbReference type="ChEBI" id="CHEBI:78597"/>
        <dbReference type="ChEBI" id="CHEBI:78599"/>
        <dbReference type="ChEBI" id="CHEBI:78608"/>
        <dbReference type="EC" id="2.3.2.2"/>
    </reaction>
</comment>
<reference evidence="7" key="1">
    <citation type="submission" date="2021-04" db="EMBL/GenBank/DDBJ databases">
        <title>Genome seq and assembly of Streptomyces sp. RG38.</title>
        <authorList>
            <person name="Chhetri G."/>
        </authorList>
    </citation>
    <scope>NUCLEOTIDE SEQUENCE</scope>
    <source>
        <strain evidence="7">RG38</strain>
    </source>
</reference>
<feature type="binding site" evidence="5">
    <location>
        <position position="415"/>
    </location>
    <ligand>
        <name>L-glutamate</name>
        <dbReference type="ChEBI" id="CHEBI:29985"/>
    </ligand>
</feature>
<name>A0A940XL23_9ACTN</name>
<dbReference type="InterPro" id="IPR029055">
    <property type="entry name" value="Ntn_hydrolases_N"/>
</dbReference>
<dbReference type="PANTHER" id="PTHR43881:SF1">
    <property type="entry name" value="GAMMA-GLUTAMYLTRANSPEPTIDASE (AFU_ORTHOLOGUE AFUA_4G13580)"/>
    <property type="match status" value="1"/>
</dbReference>
<dbReference type="InterPro" id="IPR000101">
    <property type="entry name" value="GGT_peptidase"/>
</dbReference>
<comment type="catalytic activity">
    <reaction evidence="2 6">
        <text>glutathione + H2O = L-cysteinylglycine + L-glutamate</text>
        <dbReference type="Rhea" id="RHEA:28807"/>
        <dbReference type="ChEBI" id="CHEBI:15377"/>
        <dbReference type="ChEBI" id="CHEBI:29985"/>
        <dbReference type="ChEBI" id="CHEBI:57925"/>
        <dbReference type="ChEBI" id="CHEBI:61694"/>
        <dbReference type="EC" id="3.4.19.13"/>
    </reaction>
</comment>
<dbReference type="InterPro" id="IPR052896">
    <property type="entry name" value="GGT-like_enzyme"/>
</dbReference>
<evidence type="ECO:0000256" key="4">
    <source>
        <dbReference type="PIRSR" id="PIRSR600101-1"/>
    </source>
</evidence>
<comment type="caution">
    <text evidence="7">The sequence shown here is derived from an EMBL/GenBank/DDBJ whole genome shotgun (WGS) entry which is preliminary data.</text>
</comment>
<evidence type="ECO:0000256" key="6">
    <source>
        <dbReference type="RuleBase" id="RU368036"/>
    </source>
</evidence>
<evidence type="ECO:0000313" key="8">
    <source>
        <dbReference type="Proteomes" id="UP000677875"/>
    </source>
</evidence>
<feature type="active site" description="Nucleophile" evidence="4">
    <location>
        <position position="332"/>
    </location>
</feature>
<keyword evidence="8" id="KW-1185">Reference proteome</keyword>
<dbReference type="EC" id="3.4.19.13" evidence="6"/>
<keyword evidence="6 7" id="KW-0012">Acyltransferase</keyword>
<comment type="subunit">
    <text evidence="6">This enzyme consists of two polypeptide chains, which are synthesized in precursor form from a single polypeptide.</text>
</comment>
<evidence type="ECO:0000256" key="5">
    <source>
        <dbReference type="PIRSR" id="PIRSR600101-2"/>
    </source>
</evidence>
<dbReference type="GO" id="GO:0103068">
    <property type="term" value="F:leukotriene C4 gamma-glutamyl transferase activity"/>
    <property type="evidence" value="ECO:0007669"/>
    <property type="project" value="UniProtKB-EC"/>
</dbReference>
<sequence length="517" mass="55564">MVSTPHYLASAAGLQVLQEGGTAVDAAIAINATLGVVYPHMTGPGGDAFWLIHDASTGRVHALNGSGRSGAQASRGYFRRRGHDAIPVRGPLASVTVPGAVDSWCAAHERFGSLPLSRLLRSAITYAREGFAVCDSYATCAAEVAEVLSAHPLTRSTLLPGDRAPLMADVLALPRLADTLQTVADQGRAGFYEGAVAEEIATSLREAGGLLTAEDLAAHRSEWTEPISTTYRGYRCYQHPPNSQGFAHLIALNILENFDLSGMTDDSPDYVHLLVEATRLAFADRDRHLTDPAFHDIPLGELLSKEHAADLSRRISADPAPAVPSARMGGDTTCSVVVDSAGNAASVIQSLYHEFGSGFIAGETGVLLHNRGSFFSLDEAHPNRLEPGKRTFHTLMPGMLFRGDELDLVYGTMGGEGQPQTSNALVTRVVDFGRDVQSAIDAPRWLYGRTWGDERRDLRMEDRFPAETLDRLRTRGHPVREVPSWDGVMGHAQAIRVTDDVLMGGADPRGDGLALGW</sequence>
<dbReference type="GO" id="GO:0036374">
    <property type="term" value="F:glutathione hydrolase activity"/>
    <property type="evidence" value="ECO:0007669"/>
    <property type="project" value="UniProtKB-UniRule"/>
</dbReference>
<evidence type="ECO:0000256" key="1">
    <source>
        <dbReference type="ARBA" id="ARBA00001049"/>
    </source>
</evidence>
<dbReference type="SUPFAM" id="SSF56235">
    <property type="entry name" value="N-terminal nucleophile aminohydrolases (Ntn hydrolases)"/>
    <property type="match status" value="1"/>
</dbReference>
<comment type="similarity">
    <text evidence="6">Belongs to the gamma-glutamyltransferase family.</text>
</comment>
<comment type="PTM">
    <text evidence="6">Cleaved by autocatalysis into a large and a small subunit.</text>
</comment>
<comment type="catalytic activity">
    <reaction evidence="1 6">
        <text>an S-substituted glutathione + H2O = an S-substituted L-cysteinylglycine + L-glutamate</text>
        <dbReference type="Rhea" id="RHEA:59468"/>
        <dbReference type="ChEBI" id="CHEBI:15377"/>
        <dbReference type="ChEBI" id="CHEBI:29985"/>
        <dbReference type="ChEBI" id="CHEBI:90779"/>
        <dbReference type="ChEBI" id="CHEBI:143103"/>
        <dbReference type="EC" id="3.4.19.13"/>
    </reaction>
</comment>
<dbReference type="EC" id="2.3.2.2" evidence="6"/>
<keyword evidence="6" id="KW-0865">Zymogen</keyword>
<dbReference type="Proteomes" id="UP000677875">
    <property type="component" value="Unassembled WGS sequence"/>
</dbReference>
<dbReference type="InterPro" id="IPR043138">
    <property type="entry name" value="GGT_lsub"/>
</dbReference>
<keyword evidence="6" id="KW-0317">Glutathione biosynthesis</keyword>
<keyword evidence="6 7" id="KW-0808">Transferase</keyword>
<dbReference type="Gene3D" id="3.60.20.40">
    <property type="match status" value="1"/>
</dbReference>
<accession>A0A940XL23</accession>
<evidence type="ECO:0000313" key="7">
    <source>
        <dbReference type="EMBL" id="MBQ0826514.1"/>
    </source>
</evidence>
<dbReference type="PANTHER" id="PTHR43881">
    <property type="entry name" value="GAMMA-GLUTAMYLTRANSPEPTIDASE (AFU_ORTHOLOGUE AFUA_4G13580)"/>
    <property type="match status" value="1"/>
</dbReference>
<dbReference type="Gene3D" id="1.10.246.130">
    <property type="match status" value="1"/>
</dbReference>